<keyword evidence="2" id="KW-0472">Membrane</keyword>
<evidence type="ECO:0000313" key="3">
    <source>
        <dbReference type="EMBL" id="QPJ63179.1"/>
    </source>
</evidence>
<evidence type="ECO:0000256" key="2">
    <source>
        <dbReference type="SAM" id="Phobius"/>
    </source>
</evidence>
<gene>
    <name evidence="3" type="ORF">G3M70_15375</name>
</gene>
<feature type="region of interest" description="Disordered" evidence="1">
    <location>
        <begin position="1"/>
        <end position="42"/>
    </location>
</feature>
<evidence type="ECO:0008006" key="5">
    <source>
        <dbReference type="Google" id="ProtNLM"/>
    </source>
</evidence>
<dbReference type="KEGG" id="nli:G3M70_15375"/>
<evidence type="ECO:0000313" key="4">
    <source>
        <dbReference type="Proteomes" id="UP000594688"/>
    </source>
</evidence>
<proteinExistence type="predicted"/>
<organism evidence="3 4">
    <name type="scientific">Candidatus Nitronauta litoralis</name>
    <dbReference type="NCBI Taxonomy" id="2705533"/>
    <lineage>
        <taxon>Bacteria</taxon>
        <taxon>Pseudomonadati</taxon>
        <taxon>Nitrospinota/Tectimicrobiota group</taxon>
        <taxon>Nitrospinota</taxon>
        <taxon>Nitrospinia</taxon>
        <taxon>Nitrospinales</taxon>
        <taxon>Nitrospinaceae</taxon>
        <taxon>Candidatus Nitronauta</taxon>
    </lineage>
</organism>
<sequence>MENEKGISKEKETASGHKKTDPVLPPLKNEENNSSTGEPVDGISPTLKKGIIGFTAITVLIFGVFGTLLIKKLLSPGKETRPENHEVLTVAERLHQAGLEEQALEQYEKFLVLPGIGRETRAKVSFDTGKLYLKLDNCAEGLVYFFQSQVAFPKAPWAAELTSHIDHCLTRLNQSPPK</sequence>
<protein>
    <recommendedName>
        <fullName evidence="5">Tetratricopeptide repeat protein</fullName>
    </recommendedName>
</protein>
<dbReference type="Proteomes" id="UP000594688">
    <property type="component" value="Chromosome"/>
</dbReference>
<feature type="compositionally biased region" description="Basic and acidic residues" evidence="1">
    <location>
        <begin position="1"/>
        <end position="21"/>
    </location>
</feature>
<dbReference type="AlphaFoldDB" id="A0A7T0BY98"/>
<evidence type="ECO:0000256" key="1">
    <source>
        <dbReference type="SAM" id="MobiDB-lite"/>
    </source>
</evidence>
<feature type="transmembrane region" description="Helical" evidence="2">
    <location>
        <begin position="51"/>
        <end position="70"/>
    </location>
</feature>
<accession>A0A7T0BY98</accession>
<keyword evidence="2" id="KW-0812">Transmembrane</keyword>
<reference evidence="3 4" key="1">
    <citation type="submission" date="2020-02" db="EMBL/GenBank/DDBJ databases">
        <title>Genomic and physiological characterization of two novel Nitrospinaceae genera.</title>
        <authorList>
            <person name="Mueller A.J."/>
            <person name="Jung M.-Y."/>
            <person name="Strachan C.R."/>
            <person name="Herbold C.W."/>
            <person name="Kirkegaard R.H."/>
            <person name="Daims H."/>
        </authorList>
    </citation>
    <scope>NUCLEOTIDE SEQUENCE [LARGE SCALE GENOMIC DNA]</scope>
    <source>
        <strain evidence="3">EB</strain>
    </source>
</reference>
<keyword evidence="2" id="KW-1133">Transmembrane helix</keyword>
<dbReference type="EMBL" id="CP048685">
    <property type="protein sequence ID" value="QPJ63179.1"/>
    <property type="molecule type" value="Genomic_DNA"/>
</dbReference>
<name>A0A7T0BY98_9BACT</name>